<feature type="region of interest" description="Disordered" evidence="1">
    <location>
        <begin position="153"/>
        <end position="191"/>
    </location>
</feature>
<reference evidence="3" key="1">
    <citation type="submission" date="2018-03" db="EMBL/GenBank/DDBJ databases">
        <authorList>
            <person name="Guldener U."/>
        </authorList>
    </citation>
    <scope>NUCLEOTIDE SEQUENCE</scope>
</reference>
<feature type="signal peptide" evidence="2">
    <location>
        <begin position="1"/>
        <end position="17"/>
    </location>
</feature>
<organism evidence="3 4">
    <name type="scientific">Cephalotrichum gorgonifer</name>
    <dbReference type="NCBI Taxonomy" id="2041049"/>
    <lineage>
        <taxon>Eukaryota</taxon>
        <taxon>Fungi</taxon>
        <taxon>Dikarya</taxon>
        <taxon>Ascomycota</taxon>
        <taxon>Pezizomycotina</taxon>
        <taxon>Sordariomycetes</taxon>
        <taxon>Hypocreomycetidae</taxon>
        <taxon>Microascales</taxon>
        <taxon>Microascaceae</taxon>
        <taxon>Cephalotrichum</taxon>
    </lineage>
</organism>
<keyword evidence="4" id="KW-1185">Reference proteome</keyword>
<feature type="compositionally biased region" description="Basic and acidic residues" evidence="1">
    <location>
        <begin position="60"/>
        <end position="73"/>
    </location>
</feature>
<keyword evidence="2" id="KW-0732">Signal</keyword>
<feature type="compositionally biased region" description="Basic and acidic residues" evidence="1">
    <location>
        <begin position="217"/>
        <end position="226"/>
    </location>
</feature>
<gene>
    <name evidence="3" type="ORF">DNG_07472</name>
</gene>
<accession>A0AAE8SY88</accession>
<dbReference type="EMBL" id="ONZQ02000011">
    <property type="protein sequence ID" value="SPO04787.1"/>
    <property type="molecule type" value="Genomic_DNA"/>
</dbReference>
<evidence type="ECO:0000313" key="3">
    <source>
        <dbReference type="EMBL" id="SPO04787.1"/>
    </source>
</evidence>
<feature type="region of interest" description="Disordered" evidence="1">
    <location>
        <begin position="23"/>
        <end position="90"/>
    </location>
</feature>
<feature type="chain" id="PRO_5042265079" evidence="2">
    <location>
        <begin position="18"/>
        <end position="312"/>
    </location>
</feature>
<sequence>MHPHLPALLIAVAGTSAALPAAAPDTRHLTSSPLIPAGLDNTPAPQSSHPYEDLSTGGTHKFDVGAAGRKDKPAATAFQDSSKDADKLETPRKKLHLPAIEAAHLPRRGETDDLKEDLGYGSGVPYGISPEEEELYEDIVTGEADKSKVAVFGLVPRPEAAPEAEKREEVGDSQDDPYSGQHPYEVHPNEEDLYEEIITGGADKFKGAAFGAVSSPERPEVEKREELDDDDFERDDDSEHDDDCQDDDEVDDWDDSDEDISYDGDQYHPYESHNTYEAHPEEEDLYEDIVTGGDDDEFEHTEKTDPSPKQKQ</sequence>
<proteinExistence type="predicted"/>
<evidence type="ECO:0000256" key="2">
    <source>
        <dbReference type="SAM" id="SignalP"/>
    </source>
</evidence>
<protein>
    <submittedName>
        <fullName evidence="3">Uncharacterized protein</fullName>
    </submittedName>
</protein>
<evidence type="ECO:0000256" key="1">
    <source>
        <dbReference type="SAM" id="MobiDB-lite"/>
    </source>
</evidence>
<dbReference type="AlphaFoldDB" id="A0AAE8SY88"/>
<feature type="compositionally biased region" description="Acidic residues" evidence="1">
    <location>
        <begin position="280"/>
        <end position="299"/>
    </location>
</feature>
<name>A0AAE8SY88_9PEZI</name>
<feature type="compositionally biased region" description="Basic and acidic residues" evidence="1">
    <location>
        <begin position="300"/>
        <end position="312"/>
    </location>
</feature>
<dbReference type="Proteomes" id="UP001187682">
    <property type="component" value="Unassembled WGS sequence"/>
</dbReference>
<feature type="compositionally biased region" description="Basic and acidic residues" evidence="1">
    <location>
        <begin position="81"/>
        <end position="90"/>
    </location>
</feature>
<feature type="region of interest" description="Disordered" evidence="1">
    <location>
        <begin position="208"/>
        <end position="312"/>
    </location>
</feature>
<feature type="compositionally biased region" description="Acidic residues" evidence="1">
    <location>
        <begin position="227"/>
        <end position="262"/>
    </location>
</feature>
<evidence type="ECO:0000313" key="4">
    <source>
        <dbReference type="Proteomes" id="UP001187682"/>
    </source>
</evidence>
<feature type="compositionally biased region" description="Basic and acidic residues" evidence="1">
    <location>
        <begin position="265"/>
        <end position="279"/>
    </location>
</feature>
<comment type="caution">
    <text evidence="3">The sequence shown here is derived from an EMBL/GenBank/DDBJ whole genome shotgun (WGS) entry which is preliminary data.</text>
</comment>